<evidence type="ECO:0000256" key="1">
    <source>
        <dbReference type="ARBA" id="ARBA00004236"/>
    </source>
</evidence>
<keyword evidence="6 12" id="KW-0812">Transmembrane</keyword>
<feature type="domain" description="NapC/NirT cytochrome c N-terminal" evidence="13">
    <location>
        <begin position="12"/>
        <end position="162"/>
    </location>
</feature>
<evidence type="ECO:0000256" key="12">
    <source>
        <dbReference type="SAM" id="Phobius"/>
    </source>
</evidence>
<dbReference type="PANTHER" id="PTHR30333">
    <property type="entry name" value="CYTOCHROME C-TYPE PROTEIN"/>
    <property type="match status" value="1"/>
</dbReference>
<dbReference type="RefSeq" id="WP_346754717.1">
    <property type="nucleotide sequence ID" value="NZ_JAUJEA010000012.1"/>
</dbReference>
<keyword evidence="5" id="KW-0349">Heme</keyword>
<evidence type="ECO:0000256" key="8">
    <source>
        <dbReference type="ARBA" id="ARBA00022982"/>
    </source>
</evidence>
<evidence type="ECO:0000256" key="5">
    <source>
        <dbReference type="ARBA" id="ARBA00022617"/>
    </source>
</evidence>
<evidence type="ECO:0000256" key="10">
    <source>
        <dbReference type="ARBA" id="ARBA00023004"/>
    </source>
</evidence>
<dbReference type="Gene3D" id="1.10.3820.10">
    <property type="entry name" value="Di-heme elbow motif domain"/>
    <property type="match status" value="1"/>
</dbReference>
<protein>
    <submittedName>
        <fullName evidence="14">Cytochrome c nitrite reductase small subunit</fullName>
        <ecNumber evidence="14">1.7.2.2</ecNumber>
    </submittedName>
</protein>
<comment type="caution">
    <text evidence="14">The sequence shown here is derived from an EMBL/GenBank/DDBJ whole genome shotgun (WGS) entry which is preliminary data.</text>
</comment>
<proteinExistence type="inferred from homology"/>
<evidence type="ECO:0000313" key="14">
    <source>
        <dbReference type="EMBL" id="MDN5204694.1"/>
    </source>
</evidence>
<evidence type="ECO:0000313" key="15">
    <source>
        <dbReference type="Proteomes" id="UP001172082"/>
    </source>
</evidence>
<evidence type="ECO:0000256" key="4">
    <source>
        <dbReference type="ARBA" id="ARBA00022475"/>
    </source>
</evidence>
<evidence type="ECO:0000256" key="6">
    <source>
        <dbReference type="ARBA" id="ARBA00022692"/>
    </source>
</evidence>
<reference evidence="14" key="1">
    <citation type="submission" date="2023-06" db="EMBL/GenBank/DDBJ databases">
        <title>Genomic of Parafulvivirga corallium.</title>
        <authorList>
            <person name="Wang G."/>
        </authorList>
    </citation>
    <scope>NUCLEOTIDE SEQUENCE</scope>
    <source>
        <strain evidence="14">BMA10</strain>
    </source>
</reference>
<dbReference type="EMBL" id="JAUJEA010000012">
    <property type="protein sequence ID" value="MDN5204694.1"/>
    <property type="molecule type" value="Genomic_DNA"/>
</dbReference>
<organism evidence="14 15">
    <name type="scientific">Splendidivirga corallicola</name>
    <dbReference type="NCBI Taxonomy" id="3051826"/>
    <lineage>
        <taxon>Bacteria</taxon>
        <taxon>Pseudomonadati</taxon>
        <taxon>Bacteroidota</taxon>
        <taxon>Cytophagia</taxon>
        <taxon>Cytophagales</taxon>
        <taxon>Splendidivirgaceae</taxon>
        <taxon>Splendidivirga</taxon>
    </lineage>
</organism>
<evidence type="ECO:0000259" key="13">
    <source>
        <dbReference type="Pfam" id="PF03264"/>
    </source>
</evidence>
<comment type="subcellular location">
    <subcellularLocation>
        <location evidence="1">Cell membrane</location>
    </subcellularLocation>
</comment>
<evidence type="ECO:0000256" key="7">
    <source>
        <dbReference type="ARBA" id="ARBA00022723"/>
    </source>
</evidence>
<gene>
    <name evidence="14" type="primary">nrfH</name>
    <name evidence="14" type="ORF">QQ008_25105</name>
</gene>
<feature type="transmembrane region" description="Helical" evidence="12">
    <location>
        <begin position="13"/>
        <end position="32"/>
    </location>
</feature>
<dbReference type="Proteomes" id="UP001172082">
    <property type="component" value="Unassembled WGS sequence"/>
</dbReference>
<dbReference type="Pfam" id="PF03264">
    <property type="entry name" value="Cytochrom_NNT"/>
    <property type="match status" value="1"/>
</dbReference>
<keyword evidence="4" id="KW-1003">Cell membrane</keyword>
<dbReference type="InterPro" id="IPR005126">
    <property type="entry name" value="NapC/NirT_cyt_c_N"/>
</dbReference>
<dbReference type="InterPro" id="IPR038266">
    <property type="entry name" value="NapC/NirT_cytc_sf"/>
</dbReference>
<dbReference type="NCBIfam" id="TIGR03153">
    <property type="entry name" value="cytochr_NrfH"/>
    <property type="match status" value="1"/>
</dbReference>
<evidence type="ECO:0000256" key="11">
    <source>
        <dbReference type="ARBA" id="ARBA00023136"/>
    </source>
</evidence>
<dbReference type="InterPro" id="IPR017571">
    <property type="entry name" value="NrfH"/>
</dbReference>
<name>A0ABT8KV87_9BACT</name>
<comment type="similarity">
    <text evidence="2">Belongs to the NapC/NirT/NrfH family.</text>
</comment>
<dbReference type="GO" id="GO:0042279">
    <property type="term" value="F:nitrite reductase (cytochrome, ammonia-forming) activity"/>
    <property type="evidence" value="ECO:0007669"/>
    <property type="project" value="UniProtKB-EC"/>
</dbReference>
<keyword evidence="9 12" id="KW-1133">Transmembrane helix</keyword>
<keyword evidence="7" id="KW-0479">Metal-binding</keyword>
<keyword evidence="15" id="KW-1185">Reference proteome</keyword>
<accession>A0ABT8KV87</accession>
<dbReference type="EC" id="1.7.2.2" evidence="14"/>
<keyword evidence="10" id="KW-0408">Iron</keyword>
<dbReference type="InterPro" id="IPR036280">
    <property type="entry name" value="Multihaem_cyt_sf"/>
</dbReference>
<keyword evidence="3" id="KW-0813">Transport</keyword>
<sequence length="204" mass="23909">MNWYKKLKPPQEWKIPVIVLLGAIVGLGFYILHISKATSYVSDNPKVCVNCHVMTPEYITWRNSSHREWATCNDCHVPQDNVAKKYFFKAKDGLYHASVYTTRTEPQVIRMKEMGQEVVHQNCIRCHQNQVTDAKLSSQVKNHWAHRTDRLCWECHREVPHGKTHSLSTVNYANDIQEIEIDEKVKIPSWLKKQLNEEKLENLK</sequence>
<dbReference type="SUPFAM" id="SSF48695">
    <property type="entry name" value="Multiheme cytochromes"/>
    <property type="match status" value="1"/>
</dbReference>
<evidence type="ECO:0000256" key="2">
    <source>
        <dbReference type="ARBA" id="ARBA00007395"/>
    </source>
</evidence>
<dbReference type="PANTHER" id="PTHR30333:SF1">
    <property type="entry name" value="CYTOCHROME C-TYPE PROTEIN NAPC"/>
    <property type="match status" value="1"/>
</dbReference>
<evidence type="ECO:0000256" key="9">
    <source>
        <dbReference type="ARBA" id="ARBA00022989"/>
    </source>
</evidence>
<dbReference type="InterPro" id="IPR051174">
    <property type="entry name" value="Cytochrome_c-type_ET"/>
</dbReference>
<keyword evidence="14" id="KW-0560">Oxidoreductase</keyword>
<keyword evidence="8" id="KW-0249">Electron transport</keyword>
<keyword evidence="11 12" id="KW-0472">Membrane</keyword>
<evidence type="ECO:0000256" key="3">
    <source>
        <dbReference type="ARBA" id="ARBA00022448"/>
    </source>
</evidence>